<evidence type="ECO:0000313" key="3">
    <source>
        <dbReference type="EMBL" id="MQY31577.1"/>
    </source>
</evidence>
<protein>
    <submittedName>
        <fullName evidence="3">Long-chain-fatty-acid--CoA ligase</fullName>
        <ecNumber evidence="3">6.2.1.3</ecNumber>
    </submittedName>
</protein>
<evidence type="ECO:0000259" key="2">
    <source>
        <dbReference type="Pfam" id="PF13193"/>
    </source>
</evidence>
<dbReference type="InterPro" id="IPR050237">
    <property type="entry name" value="ATP-dep_AMP-bd_enzyme"/>
</dbReference>
<accession>A0A7K0E1C7</accession>
<dbReference type="Gene3D" id="3.40.50.12780">
    <property type="entry name" value="N-terminal domain of ligase-like"/>
    <property type="match status" value="1"/>
</dbReference>
<sequence length="517" mass="54902">MNMSKPPGPEPGAAGADDSGTTEFGLNAWDLRLPPAAVAAELDRVAGRLRAEYATRPRPVAVLARNSGRSLLICAATILSGAPLVPLNVHLRPAEIAHMLAESGAGTLFAGPDLLGTALAATAALPEVRVLTWSAESGAGYTTMRQWSAGPVLAEGPEYPVAAPILFSSGTTGRPKRTLMPRSIFPRGATPAAYRRWAATNRFAGQGPHLVSGPLYHSGPIQATALLTAGVPVHVPRRFDAIEILETIARERIATSLMVPTHFIRLLRARDESRTEHDVGSIRLITQTGAGCPEDVKRAMIDWWGPVFLETYGGTESGGVCAITTAEWLAHPTSVGRTVPGYRALVVDDAGRELPAGSEGRLYFENAAGWGIEYEDAPELTAAANLRPGVFTLGEIGRVDADGFVYLTDRDSDKIVSGGVNIYPAESERVLAEHPAVADVAVIGVDDPEMGEQALALVVPAAGATPTAEELVGFCRTHLSAVKTPRVIRFVDAIERTPMGKLNRRELRRRYATAGGR</sequence>
<dbReference type="OrthoDB" id="9803968at2"/>
<proteinExistence type="predicted"/>
<feature type="domain" description="AMP-dependent synthetase/ligase" evidence="1">
    <location>
        <begin position="38"/>
        <end position="365"/>
    </location>
</feature>
<feature type="domain" description="AMP-binding enzyme C-terminal" evidence="2">
    <location>
        <begin position="427"/>
        <end position="501"/>
    </location>
</feature>
<dbReference type="GO" id="GO:0004467">
    <property type="term" value="F:long-chain fatty acid-CoA ligase activity"/>
    <property type="evidence" value="ECO:0007669"/>
    <property type="project" value="UniProtKB-EC"/>
</dbReference>
<evidence type="ECO:0000313" key="4">
    <source>
        <dbReference type="Proteomes" id="UP000431401"/>
    </source>
</evidence>
<comment type="caution">
    <text evidence="3">The sequence shown here is derived from an EMBL/GenBank/DDBJ whole genome shotgun (WGS) entry which is preliminary data.</text>
</comment>
<dbReference type="PROSITE" id="PS00455">
    <property type="entry name" value="AMP_BINDING"/>
    <property type="match status" value="1"/>
</dbReference>
<dbReference type="InterPro" id="IPR000873">
    <property type="entry name" value="AMP-dep_synth/lig_dom"/>
</dbReference>
<keyword evidence="3" id="KW-0436">Ligase</keyword>
<dbReference type="PANTHER" id="PTHR43767">
    <property type="entry name" value="LONG-CHAIN-FATTY-ACID--COA LIGASE"/>
    <property type="match status" value="1"/>
</dbReference>
<dbReference type="InterPro" id="IPR042099">
    <property type="entry name" value="ANL_N_sf"/>
</dbReference>
<dbReference type="InterPro" id="IPR025110">
    <property type="entry name" value="AMP-bd_C"/>
</dbReference>
<dbReference type="SUPFAM" id="SSF56801">
    <property type="entry name" value="Acetyl-CoA synthetase-like"/>
    <property type="match status" value="1"/>
</dbReference>
<dbReference type="InterPro" id="IPR045851">
    <property type="entry name" value="AMP-bd_C_sf"/>
</dbReference>
<reference evidence="3 4" key="1">
    <citation type="submission" date="2019-10" db="EMBL/GenBank/DDBJ databases">
        <title>Nocardia macrotermitis sp. nov. and Nocardia aurantia sp. nov., isolated from the gut of fungus growing-termite Macrotermes natalensis.</title>
        <authorList>
            <person name="Benndorf R."/>
            <person name="Schwitalla J."/>
            <person name="Martin K."/>
            <person name="De Beer W."/>
            <person name="Kaster A.-K."/>
            <person name="Vollmers J."/>
            <person name="Poulsen M."/>
            <person name="Beemelmanns C."/>
        </authorList>
    </citation>
    <scope>NUCLEOTIDE SEQUENCE [LARGE SCALE GENOMIC DNA]</scope>
    <source>
        <strain evidence="3 4">RB56</strain>
    </source>
</reference>
<dbReference type="Pfam" id="PF13193">
    <property type="entry name" value="AMP-binding_C"/>
    <property type="match status" value="1"/>
</dbReference>
<dbReference type="EC" id="6.2.1.3" evidence="3"/>
<gene>
    <name evidence="3" type="primary">lcfB_18</name>
    <name evidence="3" type="ORF">NRB56_71860</name>
</gene>
<organism evidence="3 4">
    <name type="scientific">Nocardia aurantia</name>
    <dbReference type="NCBI Taxonomy" id="2585199"/>
    <lineage>
        <taxon>Bacteria</taxon>
        <taxon>Bacillati</taxon>
        <taxon>Actinomycetota</taxon>
        <taxon>Actinomycetes</taxon>
        <taxon>Mycobacteriales</taxon>
        <taxon>Nocardiaceae</taxon>
        <taxon>Nocardia</taxon>
    </lineage>
</organism>
<keyword evidence="4" id="KW-1185">Reference proteome</keyword>
<dbReference type="AlphaFoldDB" id="A0A7K0E1C7"/>
<name>A0A7K0E1C7_9NOCA</name>
<dbReference type="PANTHER" id="PTHR43767:SF1">
    <property type="entry name" value="NONRIBOSOMAL PEPTIDE SYNTHASE PES1 (EUROFUNG)-RELATED"/>
    <property type="match status" value="1"/>
</dbReference>
<dbReference type="InterPro" id="IPR020845">
    <property type="entry name" value="AMP-binding_CS"/>
</dbReference>
<dbReference type="Pfam" id="PF00501">
    <property type="entry name" value="AMP-binding"/>
    <property type="match status" value="1"/>
</dbReference>
<dbReference type="RefSeq" id="WP_153348815.1">
    <property type="nucleotide sequence ID" value="NZ_WEGI01000021.1"/>
</dbReference>
<dbReference type="Proteomes" id="UP000431401">
    <property type="component" value="Unassembled WGS sequence"/>
</dbReference>
<dbReference type="Gene3D" id="3.30.300.30">
    <property type="match status" value="1"/>
</dbReference>
<dbReference type="EMBL" id="WEGI01000021">
    <property type="protein sequence ID" value="MQY31577.1"/>
    <property type="molecule type" value="Genomic_DNA"/>
</dbReference>
<evidence type="ECO:0000259" key="1">
    <source>
        <dbReference type="Pfam" id="PF00501"/>
    </source>
</evidence>